<dbReference type="EMBL" id="CP017708">
    <property type="protein sequence ID" value="AOY79171.1"/>
    <property type="molecule type" value="Genomic_DNA"/>
</dbReference>
<evidence type="ECO:0000256" key="1">
    <source>
        <dbReference type="SAM" id="MobiDB-lite"/>
    </source>
</evidence>
<protein>
    <submittedName>
        <fullName evidence="2">Uncharacterized protein</fullName>
    </submittedName>
</protein>
<evidence type="ECO:0000313" key="2">
    <source>
        <dbReference type="EMBL" id="AOY79171.1"/>
    </source>
</evidence>
<evidence type="ECO:0000313" key="3">
    <source>
        <dbReference type="Proteomes" id="UP000176944"/>
    </source>
</evidence>
<gene>
    <name evidence="2" type="ORF">BJP36_03830</name>
</gene>
<reference evidence="3" key="1">
    <citation type="submission" date="2016-10" db="EMBL/GenBank/DDBJ databases">
        <title>Comparative genomics uncovers the prolific and rare metabolic potential of the cyanobacterial genus Moorea.</title>
        <authorList>
            <person name="Leao T."/>
            <person name="Castelao G."/>
            <person name="Korobeynikov A."/>
            <person name="Monroe E.A."/>
            <person name="Podell S."/>
            <person name="Glukhov E."/>
            <person name="Allen E."/>
            <person name="Gerwick W.H."/>
            <person name="Gerwick L."/>
        </authorList>
    </citation>
    <scope>NUCLEOTIDE SEQUENCE [LARGE SCALE GENOMIC DNA]</scope>
    <source>
        <strain evidence="3">JHB</strain>
    </source>
</reference>
<proteinExistence type="predicted"/>
<dbReference type="Proteomes" id="UP000176944">
    <property type="component" value="Chromosome"/>
</dbReference>
<dbReference type="AlphaFoldDB" id="A0A1D9FV14"/>
<feature type="compositionally biased region" description="Gly residues" evidence="1">
    <location>
        <begin position="144"/>
        <end position="153"/>
    </location>
</feature>
<accession>A0A1D9FV14</accession>
<feature type="region of interest" description="Disordered" evidence="1">
    <location>
        <begin position="123"/>
        <end position="153"/>
    </location>
</feature>
<name>A0A1D9FV14_MOOP1</name>
<organism evidence="2 3">
    <name type="scientific">Moorena producens (strain JHB)</name>
    <dbReference type="NCBI Taxonomy" id="1454205"/>
    <lineage>
        <taxon>Bacteria</taxon>
        <taxon>Bacillati</taxon>
        <taxon>Cyanobacteriota</taxon>
        <taxon>Cyanophyceae</taxon>
        <taxon>Coleofasciculales</taxon>
        <taxon>Coleofasciculaceae</taxon>
        <taxon>Moorena</taxon>
    </lineage>
</organism>
<sequence>MKHIVAALTIVGITVAQGFTNKVIADQLPVGTVEEAQGDESPQVIADESPVGIVREVQGVGEIKRSNQDVSIPVSIDEKLYSGDFLRIDKGAYVVIECHNNNKWTIPEGILVGVNNGCGKPISRFSNPPEKPGFYPPDDALGPVGPGMSGGTR</sequence>